<gene>
    <name evidence="4" type="primary">LOC111602305</name>
</gene>
<evidence type="ECO:0000313" key="3">
    <source>
        <dbReference type="Proteomes" id="UP000504633"/>
    </source>
</evidence>
<dbReference type="RefSeq" id="XP_030079080.1">
    <property type="nucleotide sequence ID" value="XM_030223220.1"/>
</dbReference>
<evidence type="ECO:0000256" key="2">
    <source>
        <dbReference type="SAM" id="SignalP"/>
    </source>
</evidence>
<organism evidence="3 4">
    <name type="scientific">Drosophila hydei</name>
    <name type="common">Fruit fly</name>
    <dbReference type="NCBI Taxonomy" id="7224"/>
    <lineage>
        <taxon>Eukaryota</taxon>
        <taxon>Metazoa</taxon>
        <taxon>Ecdysozoa</taxon>
        <taxon>Arthropoda</taxon>
        <taxon>Hexapoda</taxon>
        <taxon>Insecta</taxon>
        <taxon>Pterygota</taxon>
        <taxon>Neoptera</taxon>
        <taxon>Endopterygota</taxon>
        <taxon>Diptera</taxon>
        <taxon>Brachycera</taxon>
        <taxon>Muscomorpha</taxon>
        <taxon>Ephydroidea</taxon>
        <taxon>Drosophilidae</taxon>
        <taxon>Drosophila</taxon>
    </lineage>
</organism>
<accession>A0A6J2SSG9</accession>
<dbReference type="KEGG" id="dhe:111602305"/>
<keyword evidence="3" id="KW-1185">Reference proteome</keyword>
<evidence type="ECO:0000313" key="4">
    <source>
        <dbReference type="RefSeq" id="XP_030079080.1"/>
    </source>
</evidence>
<reference evidence="4" key="1">
    <citation type="submission" date="2025-08" db="UniProtKB">
        <authorList>
            <consortium name="RefSeq"/>
        </authorList>
    </citation>
    <scope>IDENTIFICATION</scope>
    <source>
        <strain evidence="4">15085-1641.00</strain>
        <tissue evidence="4">Whole body</tissue>
    </source>
</reference>
<keyword evidence="1" id="KW-0472">Membrane</keyword>
<sequence length="264" mass="29468">MFKHFIPSLLVLTICVVFAAAGQTKSAETPGNRAAGFLNFTTSLRSLLDSIYIYTKCLLFLFLGFAAIQPRLLLWNRRPDNTPQQPIIIVQPNQDSDRNRRPYWQDYYPFPPQRIPGLPDFGSNPSVIIVNPNNAQNLTFPAAAPAAARAAGGGFSFRNGYFRRESVPLIELLQGLNALEPESDANESALAAAPAAAQAPLAEYGVVEDDEEPNEDELTLLERQATRGLSTKNLLSHLMQDKKRRRFQEAVAGIYFRNYNQNRK</sequence>
<dbReference type="GeneID" id="111602305"/>
<feature type="signal peptide" evidence="2">
    <location>
        <begin position="1"/>
        <end position="21"/>
    </location>
</feature>
<keyword evidence="1" id="KW-1133">Transmembrane helix</keyword>
<dbReference type="AlphaFoldDB" id="A0A6J2SSG9"/>
<dbReference type="Proteomes" id="UP000504633">
    <property type="component" value="Unplaced"/>
</dbReference>
<feature type="transmembrane region" description="Helical" evidence="1">
    <location>
        <begin position="50"/>
        <end position="68"/>
    </location>
</feature>
<dbReference type="OrthoDB" id="7866170at2759"/>
<evidence type="ECO:0000256" key="1">
    <source>
        <dbReference type="SAM" id="Phobius"/>
    </source>
</evidence>
<dbReference type="OMA" id="TYLIINP"/>
<keyword evidence="2" id="KW-0732">Signal</keyword>
<protein>
    <submittedName>
        <fullName evidence="4">Uncharacterized protein LOC111602305</fullName>
    </submittedName>
</protein>
<keyword evidence="1" id="KW-0812">Transmembrane</keyword>
<proteinExistence type="predicted"/>
<name>A0A6J2SSG9_DROHY</name>
<feature type="chain" id="PRO_5026688216" evidence="2">
    <location>
        <begin position="22"/>
        <end position="264"/>
    </location>
</feature>